<evidence type="ECO:0000256" key="8">
    <source>
        <dbReference type="ARBA" id="ARBA00023273"/>
    </source>
</evidence>
<comment type="subcellular location">
    <subcellularLocation>
        <location evidence="1">Cell projection</location>
        <location evidence="1">Cilium</location>
    </subcellularLocation>
    <subcellularLocation>
        <location evidence="2">Cytoplasm</location>
        <location evidence="2">Cytoskeleton</location>
    </subcellularLocation>
</comment>
<evidence type="ECO:0000256" key="5">
    <source>
        <dbReference type="ARBA" id="ARBA00022737"/>
    </source>
</evidence>
<evidence type="ECO:0000256" key="3">
    <source>
        <dbReference type="ARBA" id="ARBA00022490"/>
    </source>
</evidence>
<evidence type="ECO:0000256" key="6">
    <source>
        <dbReference type="ARBA" id="ARBA00023054"/>
    </source>
</evidence>
<dbReference type="AlphaFoldDB" id="A0A9Q1JAA3"/>
<dbReference type="GO" id="GO:0005929">
    <property type="term" value="C:cilium"/>
    <property type="evidence" value="ECO:0007669"/>
    <property type="project" value="UniProtKB-SubCell"/>
</dbReference>
<evidence type="ECO:0000313" key="10">
    <source>
        <dbReference type="EMBL" id="KAJ8375453.1"/>
    </source>
</evidence>
<keyword evidence="3" id="KW-0963">Cytoplasm</keyword>
<organism evidence="10 11">
    <name type="scientific">Synaphobranchus kaupii</name>
    <name type="common">Kaup's arrowtooth eel</name>
    <dbReference type="NCBI Taxonomy" id="118154"/>
    <lineage>
        <taxon>Eukaryota</taxon>
        <taxon>Metazoa</taxon>
        <taxon>Chordata</taxon>
        <taxon>Craniata</taxon>
        <taxon>Vertebrata</taxon>
        <taxon>Euteleostomi</taxon>
        <taxon>Actinopterygii</taxon>
        <taxon>Neopterygii</taxon>
        <taxon>Teleostei</taxon>
        <taxon>Anguilliformes</taxon>
        <taxon>Synaphobranchidae</taxon>
        <taxon>Synaphobranchus</taxon>
    </lineage>
</organism>
<proteinExistence type="predicted"/>
<keyword evidence="8" id="KW-0966">Cell projection</keyword>
<accession>A0A9Q1JAA3</accession>
<dbReference type="Proteomes" id="UP001152622">
    <property type="component" value="Chromosome 2"/>
</dbReference>
<dbReference type="Gene3D" id="2.130.10.10">
    <property type="entry name" value="YVTN repeat-like/Quinoprotein amine dehydrogenase"/>
    <property type="match status" value="2"/>
</dbReference>
<dbReference type="GO" id="GO:0005856">
    <property type="term" value="C:cytoskeleton"/>
    <property type="evidence" value="ECO:0007669"/>
    <property type="project" value="UniProtKB-SubCell"/>
</dbReference>
<evidence type="ECO:0000256" key="1">
    <source>
        <dbReference type="ARBA" id="ARBA00004138"/>
    </source>
</evidence>
<evidence type="ECO:0000256" key="2">
    <source>
        <dbReference type="ARBA" id="ARBA00004245"/>
    </source>
</evidence>
<dbReference type="PANTHER" id="PTHR14885:SF3">
    <property type="entry name" value="CILIA- AND FLAGELLA-ASSOCIATED PROTEIN 44"/>
    <property type="match status" value="1"/>
</dbReference>
<dbReference type="InterPro" id="IPR015943">
    <property type="entry name" value="WD40/YVTN_repeat-like_dom_sf"/>
</dbReference>
<dbReference type="GO" id="GO:0003341">
    <property type="term" value="P:cilium movement"/>
    <property type="evidence" value="ECO:0007669"/>
    <property type="project" value="UniProtKB-ARBA"/>
</dbReference>
<evidence type="ECO:0000256" key="7">
    <source>
        <dbReference type="ARBA" id="ARBA00023212"/>
    </source>
</evidence>
<gene>
    <name evidence="10" type="ORF">SKAU_G00060330</name>
</gene>
<feature type="region of interest" description="Disordered" evidence="9">
    <location>
        <begin position="1"/>
        <end position="35"/>
    </location>
</feature>
<keyword evidence="5" id="KW-0677">Repeat</keyword>
<evidence type="ECO:0000256" key="9">
    <source>
        <dbReference type="SAM" id="MobiDB-lite"/>
    </source>
</evidence>
<keyword evidence="6" id="KW-0175">Coiled coil</keyword>
<keyword evidence="7" id="KW-0206">Cytoskeleton</keyword>
<keyword evidence="11" id="KW-1185">Reference proteome</keyword>
<protein>
    <submittedName>
        <fullName evidence="10">Uncharacterized protein</fullName>
    </submittedName>
</protein>
<feature type="compositionally biased region" description="Acidic residues" evidence="9">
    <location>
        <begin position="17"/>
        <end position="29"/>
    </location>
</feature>
<evidence type="ECO:0000313" key="11">
    <source>
        <dbReference type="Proteomes" id="UP001152622"/>
    </source>
</evidence>
<sequence length="126" mass="13995">MDTSEEQSGAPNAAVEGPEEEQGGAEMEETQTQTIPEDMYYNYEDLYSRPFITPNSNIPTDLLQLIHSFGYDCHRRNNLQLLDEQTLAFVAGNLLILLDVQSKEQRYLRSCSGGGIGTIMVAYAGV</sequence>
<keyword evidence="4" id="KW-0853">WD repeat</keyword>
<reference evidence="10" key="1">
    <citation type="journal article" date="2023" name="Science">
        <title>Genome structures resolve the early diversification of teleost fishes.</title>
        <authorList>
            <person name="Parey E."/>
            <person name="Louis A."/>
            <person name="Montfort J."/>
            <person name="Bouchez O."/>
            <person name="Roques C."/>
            <person name="Iampietro C."/>
            <person name="Lluch J."/>
            <person name="Castinel A."/>
            <person name="Donnadieu C."/>
            <person name="Desvignes T."/>
            <person name="Floi Bucao C."/>
            <person name="Jouanno E."/>
            <person name="Wen M."/>
            <person name="Mejri S."/>
            <person name="Dirks R."/>
            <person name="Jansen H."/>
            <person name="Henkel C."/>
            <person name="Chen W.J."/>
            <person name="Zahm M."/>
            <person name="Cabau C."/>
            <person name="Klopp C."/>
            <person name="Thompson A.W."/>
            <person name="Robinson-Rechavi M."/>
            <person name="Braasch I."/>
            <person name="Lecointre G."/>
            <person name="Bobe J."/>
            <person name="Postlethwait J.H."/>
            <person name="Berthelot C."/>
            <person name="Roest Crollius H."/>
            <person name="Guiguen Y."/>
        </authorList>
    </citation>
    <scope>NUCLEOTIDE SEQUENCE</scope>
    <source>
        <strain evidence="10">WJC10195</strain>
    </source>
</reference>
<name>A0A9Q1JAA3_SYNKA</name>
<evidence type="ECO:0000256" key="4">
    <source>
        <dbReference type="ARBA" id="ARBA00022574"/>
    </source>
</evidence>
<comment type="caution">
    <text evidence="10">The sequence shown here is derived from an EMBL/GenBank/DDBJ whole genome shotgun (WGS) entry which is preliminary data.</text>
</comment>
<dbReference type="PANTHER" id="PTHR14885">
    <property type="entry name" value="CILIA- AND FLAGELLA-ASSOCIATED PROTEIN 43-RELATED"/>
    <property type="match status" value="1"/>
</dbReference>
<dbReference type="EMBL" id="JAINUF010000002">
    <property type="protein sequence ID" value="KAJ8375453.1"/>
    <property type="molecule type" value="Genomic_DNA"/>
</dbReference>
<feature type="compositionally biased region" description="Polar residues" evidence="9">
    <location>
        <begin position="1"/>
        <end position="10"/>
    </location>
</feature>
<dbReference type="OrthoDB" id="8937319at2759"/>